<feature type="domain" description="Ribosomal protein L9" evidence="9">
    <location>
        <begin position="1"/>
        <end position="46"/>
    </location>
</feature>
<keyword evidence="5" id="KW-0687">Ribonucleoprotein</keyword>
<dbReference type="EMBL" id="PFBF01000032">
    <property type="protein sequence ID" value="PIR86337.1"/>
    <property type="molecule type" value="Genomic_DNA"/>
</dbReference>
<keyword evidence="4 11" id="KW-0689">Ribosomal protein</keyword>
<dbReference type="GO" id="GO:0006412">
    <property type="term" value="P:translation"/>
    <property type="evidence" value="ECO:0007669"/>
    <property type="project" value="InterPro"/>
</dbReference>
<sequence length="141" mass="15502">MKVILLKDVSKLGQTGAVKEVADGYAQNMLIPNGLAEMATDKKIEAIENKKEEVQAQNEAKEKEIIASLKALDGKKIVMQLPVNEKGHLYKQVNADDIQTAIKNETRQNIPVSAILLEQSLKEAGEHTINLKSAKVTSRII</sequence>
<dbReference type="SUPFAM" id="SSF55653">
    <property type="entry name" value="Ribosomal protein L9 C-domain"/>
    <property type="match status" value="1"/>
</dbReference>
<dbReference type="SUPFAM" id="SSF55658">
    <property type="entry name" value="L9 N-domain-like"/>
    <property type="match status" value="1"/>
</dbReference>
<feature type="domain" description="Large ribosomal subunit protein bL9 C-terminal" evidence="10">
    <location>
        <begin position="70"/>
        <end position="132"/>
    </location>
</feature>
<evidence type="ECO:0000256" key="8">
    <source>
        <dbReference type="SAM" id="Coils"/>
    </source>
</evidence>
<evidence type="ECO:0000256" key="6">
    <source>
        <dbReference type="ARBA" id="ARBA00035292"/>
    </source>
</evidence>
<reference evidence="12" key="1">
    <citation type="submission" date="2017-09" db="EMBL/GenBank/DDBJ databases">
        <title>Depth-based differentiation of microbial function through sediment-hosted aquifers and enrichment of novel symbionts in the deep terrestrial subsurface.</title>
        <authorList>
            <person name="Probst A.J."/>
            <person name="Ladd B."/>
            <person name="Jarett J.K."/>
            <person name="Geller-Mcgrath D.E."/>
            <person name="Sieber C.M.K."/>
            <person name="Emerson J.B."/>
            <person name="Anantharaman K."/>
            <person name="Thomas B.C."/>
            <person name="Malmstrom R."/>
            <person name="Stieglmeier M."/>
            <person name="Klingl A."/>
            <person name="Woyke T."/>
            <person name="Ryan C.M."/>
            <person name="Banfield J.F."/>
        </authorList>
    </citation>
    <scope>NUCLEOTIDE SEQUENCE [LARGE SCALE GENOMIC DNA]</scope>
</reference>
<evidence type="ECO:0000313" key="12">
    <source>
        <dbReference type="Proteomes" id="UP000230706"/>
    </source>
</evidence>
<dbReference type="PANTHER" id="PTHR21368">
    <property type="entry name" value="50S RIBOSOMAL PROTEIN L9"/>
    <property type="match status" value="1"/>
</dbReference>
<comment type="caution">
    <text evidence="11">The sequence shown here is derived from an EMBL/GenBank/DDBJ whole genome shotgun (WGS) entry which is preliminary data.</text>
</comment>
<evidence type="ECO:0000256" key="4">
    <source>
        <dbReference type="ARBA" id="ARBA00022980"/>
    </source>
</evidence>
<dbReference type="Pfam" id="PF01281">
    <property type="entry name" value="Ribosomal_L9_N"/>
    <property type="match status" value="1"/>
</dbReference>
<dbReference type="InterPro" id="IPR000244">
    <property type="entry name" value="Ribosomal_bL9"/>
</dbReference>
<dbReference type="GO" id="GO:0019843">
    <property type="term" value="F:rRNA binding"/>
    <property type="evidence" value="ECO:0007669"/>
    <property type="project" value="UniProtKB-KW"/>
</dbReference>
<evidence type="ECO:0000256" key="7">
    <source>
        <dbReference type="ARBA" id="ARBA00035456"/>
    </source>
</evidence>
<gene>
    <name evidence="11" type="primary">rplI</name>
    <name evidence="11" type="ORF">COU13_01460</name>
</gene>
<organism evidence="11 12">
    <name type="scientific">Candidatus Kaiserbacteria bacterium CG10_big_fil_rev_8_21_14_0_10_43_70</name>
    <dbReference type="NCBI Taxonomy" id="1974605"/>
    <lineage>
        <taxon>Bacteria</taxon>
        <taxon>Candidatus Kaiseribacteriota</taxon>
    </lineage>
</organism>
<dbReference type="AlphaFoldDB" id="A0A2H0UIV6"/>
<keyword evidence="2" id="KW-0699">rRNA-binding</keyword>
<evidence type="ECO:0000256" key="2">
    <source>
        <dbReference type="ARBA" id="ARBA00022730"/>
    </source>
</evidence>
<feature type="coiled-coil region" evidence="8">
    <location>
        <begin position="37"/>
        <end position="64"/>
    </location>
</feature>
<evidence type="ECO:0000259" key="9">
    <source>
        <dbReference type="Pfam" id="PF01281"/>
    </source>
</evidence>
<feature type="non-terminal residue" evidence="11">
    <location>
        <position position="141"/>
    </location>
</feature>
<dbReference type="InterPro" id="IPR020069">
    <property type="entry name" value="Ribosomal_bL9_C"/>
</dbReference>
<dbReference type="GO" id="GO:1990904">
    <property type="term" value="C:ribonucleoprotein complex"/>
    <property type="evidence" value="ECO:0007669"/>
    <property type="project" value="UniProtKB-KW"/>
</dbReference>
<keyword evidence="8" id="KW-0175">Coiled coil</keyword>
<dbReference type="InterPro" id="IPR009027">
    <property type="entry name" value="Ribosomal_bL9/RNase_H1_N"/>
</dbReference>
<evidence type="ECO:0000313" key="11">
    <source>
        <dbReference type="EMBL" id="PIR86337.1"/>
    </source>
</evidence>
<accession>A0A2H0UIV6</accession>
<dbReference type="InterPro" id="IPR020594">
    <property type="entry name" value="Ribosomal_bL9_bac/chp"/>
</dbReference>
<keyword evidence="3" id="KW-0694">RNA-binding</keyword>
<evidence type="ECO:0000259" key="10">
    <source>
        <dbReference type="Pfam" id="PF03948"/>
    </source>
</evidence>
<protein>
    <recommendedName>
        <fullName evidence="6">Large ribosomal subunit protein bL9</fullName>
    </recommendedName>
    <alternativeName>
        <fullName evidence="7">50S ribosomal protein L9</fullName>
    </alternativeName>
</protein>
<dbReference type="GO" id="GO:0003735">
    <property type="term" value="F:structural constituent of ribosome"/>
    <property type="evidence" value="ECO:0007669"/>
    <property type="project" value="InterPro"/>
</dbReference>
<dbReference type="InterPro" id="IPR020070">
    <property type="entry name" value="Ribosomal_bL9_N"/>
</dbReference>
<evidence type="ECO:0000256" key="1">
    <source>
        <dbReference type="ARBA" id="ARBA00010605"/>
    </source>
</evidence>
<name>A0A2H0UIV6_9BACT</name>
<dbReference type="InterPro" id="IPR036791">
    <property type="entry name" value="Ribosomal_bL9_C_sf"/>
</dbReference>
<comment type="similarity">
    <text evidence="1">Belongs to the bacterial ribosomal protein bL9 family.</text>
</comment>
<evidence type="ECO:0000256" key="3">
    <source>
        <dbReference type="ARBA" id="ARBA00022884"/>
    </source>
</evidence>
<proteinExistence type="inferred from homology"/>
<dbReference type="Pfam" id="PF03948">
    <property type="entry name" value="Ribosomal_L9_C"/>
    <property type="match status" value="1"/>
</dbReference>
<dbReference type="NCBIfam" id="TIGR00158">
    <property type="entry name" value="L9"/>
    <property type="match status" value="1"/>
</dbReference>
<dbReference type="InterPro" id="IPR036935">
    <property type="entry name" value="Ribosomal_bL9_N_sf"/>
</dbReference>
<dbReference type="Gene3D" id="3.40.5.10">
    <property type="entry name" value="Ribosomal protein L9, N-terminal domain"/>
    <property type="match status" value="1"/>
</dbReference>
<dbReference type="GO" id="GO:0005840">
    <property type="term" value="C:ribosome"/>
    <property type="evidence" value="ECO:0007669"/>
    <property type="project" value="UniProtKB-KW"/>
</dbReference>
<dbReference type="Proteomes" id="UP000230706">
    <property type="component" value="Unassembled WGS sequence"/>
</dbReference>
<dbReference type="Gene3D" id="3.10.430.100">
    <property type="entry name" value="Ribosomal protein L9, C-terminal domain"/>
    <property type="match status" value="1"/>
</dbReference>
<evidence type="ECO:0000256" key="5">
    <source>
        <dbReference type="ARBA" id="ARBA00023274"/>
    </source>
</evidence>